<keyword evidence="4" id="KW-1185">Reference proteome</keyword>
<dbReference type="InParanoid" id="D8Q5C9"/>
<dbReference type="AlphaFoldDB" id="D8Q5C9"/>
<dbReference type="InterPro" id="IPR001087">
    <property type="entry name" value="GDSL"/>
</dbReference>
<reference evidence="3 4" key="1">
    <citation type="journal article" date="2010" name="Nat. Biotechnol.">
        <title>Genome sequence of the model mushroom Schizophyllum commune.</title>
        <authorList>
            <person name="Ohm R.A."/>
            <person name="de Jong J.F."/>
            <person name="Lugones L.G."/>
            <person name="Aerts A."/>
            <person name="Kothe E."/>
            <person name="Stajich J.E."/>
            <person name="de Vries R.P."/>
            <person name="Record E."/>
            <person name="Levasseur A."/>
            <person name="Baker S.E."/>
            <person name="Bartholomew K.A."/>
            <person name="Coutinho P.M."/>
            <person name="Erdmann S."/>
            <person name="Fowler T.J."/>
            <person name="Gathman A.C."/>
            <person name="Lombard V."/>
            <person name="Henrissat B."/>
            <person name="Knabe N."/>
            <person name="Kuees U."/>
            <person name="Lilly W.W."/>
            <person name="Lindquist E."/>
            <person name="Lucas S."/>
            <person name="Magnuson J.K."/>
            <person name="Piumi F."/>
            <person name="Raudaskoski M."/>
            <person name="Salamov A."/>
            <person name="Schmutz J."/>
            <person name="Schwarze F.W.M.R."/>
            <person name="vanKuyk P.A."/>
            <person name="Horton J.S."/>
            <person name="Grigoriev I.V."/>
            <person name="Woesten H.A.B."/>
        </authorList>
    </citation>
    <scope>NUCLEOTIDE SEQUENCE [LARGE SCALE GENOMIC DNA]</scope>
    <source>
        <strain evidence="4">H4-8 / FGSC 9210</strain>
    </source>
</reference>
<feature type="chain" id="PRO_5003120555" description="Carbohydrate esterase family 16 protein" evidence="2">
    <location>
        <begin position="27"/>
        <end position="365"/>
    </location>
</feature>
<dbReference type="EMBL" id="GL377306">
    <property type="protein sequence ID" value="EFI97386.1"/>
    <property type="molecule type" value="Genomic_DNA"/>
</dbReference>
<dbReference type="RefSeq" id="XP_003032289.1">
    <property type="nucleotide sequence ID" value="XM_003032243.1"/>
</dbReference>
<evidence type="ECO:0000313" key="4">
    <source>
        <dbReference type="Proteomes" id="UP000007431"/>
    </source>
</evidence>
<dbReference type="OMA" id="YLWYDDL"/>
<accession>D8Q5C9</accession>
<dbReference type="InterPro" id="IPR051058">
    <property type="entry name" value="GDSL_Est/Lipase"/>
</dbReference>
<protein>
    <recommendedName>
        <fullName evidence="5">Carbohydrate esterase family 16 protein</fullName>
    </recommendedName>
</protein>
<evidence type="ECO:0008006" key="5">
    <source>
        <dbReference type="Google" id="ProtNLM"/>
    </source>
</evidence>
<dbReference type="OrthoDB" id="1600564at2759"/>
<dbReference type="KEGG" id="scm:SCHCO_01189580"/>
<keyword evidence="1" id="KW-0378">Hydrolase</keyword>
<dbReference type="HOGENOM" id="CLU_015101_1_0_1"/>
<name>D8Q5C9_SCHCM</name>
<organism evidence="4">
    <name type="scientific">Schizophyllum commune (strain H4-8 / FGSC 9210)</name>
    <name type="common">Split gill fungus</name>
    <dbReference type="NCBI Taxonomy" id="578458"/>
    <lineage>
        <taxon>Eukaryota</taxon>
        <taxon>Fungi</taxon>
        <taxon>Dikarya</taxon>
        <taxon>Basidiomycota</taxon>
        <taxon>Agaricomycotina</taxon>
        <taxon>Agaricomycetes</taxon>
        <taxon>Agaricomycetidae</taxon>
        <taxon>Agaricales</taxon>
        <taxon>Schizophyllaceae</taxon>
        <taxon>Schizophyllum</taxon>
    </lineage>
</organism>
<dbReference type="InterPro" id="IPR036514">
    <property type="entry name" value="SGNH_hydro_sf"/>
</dbReference>
<feature type="signal peptide" evidence="2">
    <location>
        <begin position="1"/>
        <end position="26"/>
    </location>
</feature>
<dbReference type="VEuPathDB" id="FungiDB:SCHCODRAFT_01189580"/>
<dbReference type="GeneID" id="9596375"/>
<dbReference type="PANTHER" id="PTHR45648">
    <property type="entry name" value="GDSL LIPASE/ACYLHYDROLASE FAMILY PROTEIN (AFU_ORTHOLOGUE AFUA_4G14700)"/>
    <property type="match status" value="1"/>
</dbReference>
<evidence type="ECO:0000313" key="3">
    <source>
        <dbReference type="EMBL" id="EFI97386.1"/>
    </source>
</evidence>
<proteinExistence type="predicted"/>
<dbReference type="Pfam" id="PF00657">
    <property type="entry name" value="Lipase_GDSL"/>
    <property type="match status" value="1"/>
</dbReference>
<keyword evidence="2" id="KW-0732">Signal</keyword>
<evidence type="ECO:0000256" key="1">
    <source>
        <dbReference type="ARBA" id="ARBA00022801"/>
    </source>
</evidence>
<evidence type="ECO:0000256" key="2">
    <source>
        <dbReference type="SAM" id="SignalP"/>
    </source>
</evidence>
<dbReference type="PANTHER" id="PTHR45648:SF22">
    <property type="entry name" value="GDSL LIPASE_ACYLHYDROLASE FAMILY PROTEIN (AFU_ORTHOLOGUE AFUA_4G14700)"/>
    <property type="match status" value="1"/>
</dbReference>
<gene>
    <name evidence="3" type="ORF">SCHCODRAFT_15867</name>
</gene>
<dbReference type="STRING" id="578458.D8Q5C9"/>
<dbReference type="Proteomes" id="UP000007431">
    <property type="component" value="Unassembled WGS sequence"/>
</dbReference>
<dbReference type="eggNOG" id="ENOG502RY46">
    <property type="taxonomic scope" value="Eukaryota"/>
</dbReference>
<sequence>MHSLPQVSRLLIPLLFIALLGTPCRAAIAPNQITHLVTFGDSYTDVFWAGDGGRAWPLYVMDYVNSARGTSGSVVGNQAYADSVAEYLGGGSSSNNAAISSASNGSLSLHPYALAGGICSHELNLLPWPSVFEDELPPYLNDSSSGVLGNISAENTLYSLWIGTNDVGPGALLTGEAADGVTVVDTVGCAVNWVKTLYDKGARNFLFQNMNPLEKTPMYSRDGRPTGTWTAAKNATEWNIFIQELTTTGNKIAELLLRQLVLSLDGAHVALFDSHSLFTEMIANPGSYLNGTAPLNVTGAIRTCDWKENQDPTDTVPCTVVNGTDRDSYMWQDELHPSEQANRIVAQQIAQVLQGENNKYTTWLS</sequence>
<dbReference type="SUPFAM" id="SSF52266">
    <property type="entry name" value="SGNH hydrolase"/>
    <property type="match status" value="1"/>
</dbReference>
<dbReference type="Gene3D" id="3.40.50.1110">
    <property type="entry name" value="SGNH hydrolase"/>
    <property type="match status" value="1"/>
</dbReference>
<dbReference type="GO" id="GO:0016788">
    <property type="term" value="F:hydrolase activity, acting on ester bonds"/>
    <property type="evidence" value="ECO:0007669"/>
    <property type="project" value="InterPro"/>
</dbReference>